<dbReference type="SUPFAM" id="SSF55073">
    <property type="entry name" value="Nucleotide cyclase"/>
    <property type="match status" value="2"/>
</dbReference>
<dbReference type="EC" id="4.6.1.1" evidence="5"/>
<dbReference type="PANTHER" id="PTHR45627:SF12">
    <property type="entry name" value="ADENYLATE CYCLASE TYPE 2"/>
    <property type="match status" value="1"/>
</dbReference>
<dbReference type="GO" id="GO:0004383">
    <property type="term" value="F:guanylate cyclase activity"/>
    <property type="evidence" value="ECO:0007669"/>
    <property type="project" value="UniProtKB-EC"/>
</dbReference>
<dbReference type="EMBL" id="CT867992">
    <property type="protein sequence ID" value="CAK57536.1"/>
    <property type="molecule type" value="Genomic_DNA"/>
</dbReference>
<dbReference type="OrthoDB" id="6127067at2759"/>
<dbReference type="GO" id="GO:0004016">
    <property type="term" value="F:adenylate cyclase activity"/>
    <property type="evidence" value="ECO:0000318"/>
    <property type="project" value="GO_Central"/>
</dbReference>
<comment type="catalytic activity">
    <reaction evidence="1">
        <text>GTP = 3',5'-cyclic GMP + diphosphate</text>
        <dbReference type="Rhea" id="RHEA:13665"/>
        <dbReference type="ChEBI" id="CHEBI:33019"/>
        <dbReference type="ChEBI" id="CHEBI:37565"/>
        <dbReference type="ChEBI" id="CHEBI:57746"/>
        <dbReference type="EC" id="4.6.1.2"/>
    </reaction>
</comment>
<feature type="transmembrane region" description="Helical" evidence="20">
    <location>
        <begin position="1152"/>
        <end position="1173"/>
    </location>
</feature>
<dbReference type="InterPro" id="IPR001054">
    <property type="entry name" value="A/G_cyclase"/>
</dbReference>
<dbReference type="SUPFAM" id="SSF81653">
    <property type="entry name" value="Calcium ATPase, transduction domain A"/>
    <property type="match status" value="1"/>
</dbReference>
<dbReference type="eggNOG" id="KOG0206">
    <property type="taxonomic scope" value="Eukaryota"/>
</dbReference>
<evidence type="ECO:0000256" key="19">
    <source>
        <dbReference type="ARBA" id="ARBA00075861"/>
    </source>
</evidence>
<dbReference type="InterPro" id="IPR036412">
    <property type="entry name" value="HAD-like_sf"/>
</dbReference>
<feature type="transmembrane region" description="Helical" evidence="20">
    <location>
        <begin position="1264"/>
        <end position="1287"/>
    </location>
</feature>
<evidence type="ECO:0000256" key="3">
    <source>
        <dbReference type="ARBA" id="ARBA00001946"/>
    </source>
</evidence>
<dbReference type="InterPro" id="IPR018303">
    <property type="entry name" value="ATPase_P-typ_P_site"/>
</dbReference>
<dbReference type="GO" id="GO:0005524">
    <property type="term" value="F:ATP binding"/>
    <property type="evidence" value="ECO:0007669"/>
    <property type="project" value="UniProtKB-KW"/>
</dbReference>
<dbReference type="PROSITE" id="PS00154">
    <property type="entry name" value="ATPASE_E1_E2"/>
    <property type="match status" value="1"/>
</dbReference>
<feature type="transmembrane region" description="Helical" evidence="20">
    <location>
        <begin position="1425"/>
        <end position="1444"/>
    </location>
</feature>
<dbReference type="InterPro" id="IPR023214">
    <property type="entry name" value="HAD_sf"/>
</dbReference>
<gene>
    <name evidence="22" type="ORF">GSPATT00028571001</name>
</gene>
<dbReference type="GO" id="GO:0005886">
    <property type="term" value="C:plasma membrane"/>
    <property type="evidence" value="ECO:0000318"/>
    <property type="project" value="GO_Central"/>
</dbReference>
<dbReference type="InParanoid" id="A0BG69"/>
<feature type="transmembrane region" description="Helical" evidence="20">
    <location>
        <begin position="1293"/>
        <end position="1311"/>
    </location>
</feature>
<comment type="similarity">
    <text evidence="18">In the C-terminal section; belongs to the adenylyl cyclase class-4/guanylyl cyclase family.</text>
</comment>
<evidence type="ECO:0000256" key="10">
    <source>
        <dbReference type="ARBA" id="ARBA00022741"/>
    </source>
</evidence>
<dbReference type="Pfam" id="PF00211">
    <property type="entry name" value="Guanylate_cyc"/>
    <property type="match status" value="2"/>
</dbReference>
<keyword evidence="23" id="KW-1185">Reference proteome</keyword>
<dbReference type="GO" id="GO:0007189">
    <property type="term" value="P:adenylate cyclase-activating G protein-coupled receptor signaling pathway"/>
    <property type="evidence" value="ECO:0000318"/>
    <property type="project" value="GO_Central"/>
</dbReference>
<dbReference type="InterPro" id="IPR008250">
    <property type="entry name" value="ATPase_P-typ_transduc_dom_A_sf"/>
</dbReference>
<keyword evidence="14 20" id="KW-0472">Membrane</keyword>
<evidence type="ECO:0000256" key="7">
    <source>
        <dbReference type="ARBA" id="ARBA00022475"/>
    </source>
</evidence>
<evidence type="ECO:0000256" key="2">
    <source>
        <dbReference type="ARBA" id="ARBA00001593"/>
    </source>
</evidence>
<keyword evidence="8 20" id="KW-0812">Transmembrane</keyword>
<comment type="subcellular location">
    <subcellularLocation>
        <location evidence="4">Cell membrane</location>
        <topology evidence="4">Multi-pass membrane protein</topology>
    </subcellularLocation>
</comment>
<dbReference type="HOGENOM" id="CLU_000619_1_0_1"/>
<evidence type="ECO:0000313" key="23">
    <source>
        <dbReference type="Proteomes" id="UP000000600"/>
    </source>
</evidence>
<feature type="transmembrane region" description="Helical" evidence="20">
    <location>
        <begin position="2114"/>
        <end position="2134"/>
    </location>
</feature>
<evidence type="ECO:0000313" key="22">
    <source>
        <dbReference type="EMBL" id="CAK57536.1"/>
    </source>
</evidence>
<dbReference type="eggNOG" id="KOG3619">
    <property type="taxonomic scope" value="Eukaryota"/>
</dbReference>
<comment type="similarity">
    <text evidence="17">In the N-terminal section; belongs to the cation transport ATPase (P-type) (TC 3.A.3) family. Type IV subfamily.</text>
</comment>
<feature type="transmembrane region" description="Helical" evidence="20">
    <location>
        <begin position="1555"/>
        <end position="1572"/>
    </location>
</feature>
<evidence type="ECO:0000256" key="13">
    <source>
        <dbReference type="ARBA" id="ARBA00022989"/>
    </source>
</evidence>
<comment type="catalytic activity">
    <reaction evidence="2">
        <text>ATP = 3',5'-cyclic AMP + diphosphate</text>
        <dbReference type="Rhea" id="RHEA:15389"/>
        <dbReference type="ChEBI" id="CHEBI:30616"/>
        <dbReference type="ChEBI" id="CHEBI:33019"/>
        <dbReference type="ChEBI" id="CHEBI:58165"/>
        <dbReference type="EC" id="4.6.1.1"/>
    </reaction>
</comment>
<name>A0BG69_PARTE</name>
<evidence type="ECO:0000256" key="4">
    <source>
        <dbReference type="ARBA" id="ARBA00004651"/>
    </source>
</evidence>
<keyword evidence="9" id="KW-0479">Metal-binding</keyword>
<keyword evidence="7" id="KW-1003">Cell membrane</keyword>
<feature type="domain" description="Guanylate cyclase" evidence="21">
    <location>
        <begin position="2262"/>
        <end position="2393"/>
    </location>
</feature>
<keyword evidence="11" id="KW-0067">ATP-binding</keyword>
<feature type="transmembrane region" description="Helical" evidence="20">
    <location>
        <begin position="2166"/>
        <end position="2184"/>
    </location>
</feature>
<evidence type="ECO:0000256" key="14">
    <source>
        <dbReference type="ARBA" id="ARBA00023136"/>
    </source>
</evidence>
<evidence type="ECO:0000256" key="17">
    <source>
        <dbReference type="ARBA" id="ARBA00061340"/>
    </source>
</evidence>
<dbReference type="GO" id="GO:0006171">
    <property type="term" value="P:cAMP biosynthetic process"/>
    <property type="evidence" value="ECO:0000318"/>
    <property type="project" value="GO_Central"/>
</dbReference>
<dbReference type="FunFam" id="3.30.70.1230:FF:000026">
    <property type="entry name" value="Guanylyl cyclase, putative"/>
    <property type="match status" value="1"/>
</dbReference>
<evidence type="ECO:0000256" key="16">
    <source>
        <dbReference type="ARBA" id="ARBA00023293"/>
    </source>
</evidence>
<keyword evidence="13 20" id="KW-1133">Transmembrane helix</keyword>
<dbReference type="Gene3D" id="3.40.50.1000">
    <property type="entry name" value="HAD superfamily/HAD-like"/>
    <property type="match status" value="1"/>
</dbReference>
<dbReference type="SMART" id="SM00044">
    <property type="entry name" value="CYCc"/>
    <property type="match status" value="2"/>
</dbReference>
<feature type="transmembrane region" description="Helical" evidence="20">
    <location>
        <begin position="68"/>
        <end position="86"/>
    </location>
</feature>
<dbReference type="FunCoup" id="A0BG69">
    <property type="interactions" value="41"/>
</dbReference>
<keyword evidence="16" id="KW-0141">cGMP biosynthesis</keyword>
<organism evidence="22 23">
    <name type="scientific">Paramecium tetraurelia</name>
    <dbReference type="NCBI Taxonomy" id="5888"/>
    <lineage>
        <taxon>Eukaryota</taxon>
        <taxon>Sar</taxon>
        <taxon>Alveolata</taxon>
        <taxon>Ciliophora</taxon>
        <taxon>Intramacronucleata</taxon>
        <taxon>Oligohymenophorea</taxon>
        <taxon>Peniculida</taxon>
        <taxon>Parameciidae</taxon>
        <taxon>Paramecium</taxon>
    </lineage>
</organism>
<dbReference type="GeneID" id="5010718"/>
<feature type="transmembrane region" description="Helical" evidence="20">
    <location>
        <begin position="2055"/>
        <end position="2076"/>
    </location>
</feature>
<dbReference type="STRING" id="5888.A0BG69"/>
<evidence type="ECO:0000256" key="18">
    <source>
        <dbReference type="ARBA" id="ARBA00061677"/>
    </source>
</evidence>
<feature type="transmembrane region" description="Helical" evidence="20">
    <location>
        <begin position="2190"/>
        <end position="2209"/>
    </location>
</feature>
<dbReference type="PANTHER" id="PTHR45627">
    <property type="entry name" value="ADENYLATE CYCLASE TYPE 1"/>
    <property type="match status" value="1"/>
</dbReference>
<keyword evidence="10" id="KW-0547">Nucleotide-binding</keyword>
<dbReference type="GO" id="GO:0046872">
    <property type="term" value="F:metal ion binding"/>
    <property type="evidence" value="ECO:0007669"/>
    <property type="project" value="UniProtKB-KW"/>
</dbReference>
<accession>A0BG69</accession>
<dbReference type="eggNOG" id="KOG1023">
    <property type="taxonomic scope" value="Eukaryota"/>
</dbReference>
<feature type="transmembrane region" description="Helical" evidence="20">
    <location>
        <begin position="2082"/>
        <end position="2102"/>
    </location>
</feature>
<proteinExistence type="inferred from homology"/>
<dbReference type="Proteomes" id="UP000000600">
    <property type="component" value="Unassembled WGS sequence"/>
</dbReference>
<dbReference type="CDD" id="cd07302">
    <property type="entry name" value="CHD"/>
    <property type="match status" value="2"/>
</dbReference>
<dbReference type="Gene3D" id="3.30.70.1230">
    <property type="entry name" value="Nucleotide cyclase"/>
    <property type="match status" value="2"/>
</dbReference>
<sequence>MKSLSLLIFEYLKSKYQNVTTKQIKYKYHLEMEQGECVNMLNKSDNKVKSTLINFTILSLFLKQFERIGVVIYFIVMILHYAVFGATEEDVVVYVLPLTMHFVLQISKALYFDHIKRTQDDVVNNRRVTRFRKLRKDKPKYLVTQQQQQQSSFKKPKISLYENCFWGCVEQGDIIYLKRNEVCPADMLLLDVSDEILQVQTQNFQGLTLDQTRQPTQLTMLKNGRNRIQGFDYKKLLTGSIQYNITESQINGFIKLKKDPKGEYFDNKNIIFREEQIRTCQYVIGIVLQTGNNCFCYLNMKKSEKKSFFVQKSSMFFALTLGISLIVSLISWFLASFAACLPYNQADFNTPTLIFYLLQYLKTTPIYFYNCIDLIEVINAHIKYTNYTGYKSTNIDYLQLNPVSVGDMVMTEFVCFDKTGTITNGEQRIHAIIVEDTMYKFNHNNMIKNQWNTFKDQLQNQIKNDPNFQIEEIDESDADVQSKKVRHTGIFKLTLQHWNSKKMSSCDFNKSELASSRSIANPLDEMEVEIENMRVEEFDDTHYKVTPELCNVKPRPFFNKKAIVTAPVQVVGVSQGGISQSQEEELLIKQQSYKEDQKSFENSRSIRSKKFLEHSQSDMKRQYSAKKSFQLDKAIEEEVEIVYHGENEFYKHLIHGQNKLMYQESVLSLLLCQEIVSRYSPSEDQFMHDSSSYSFDQEVLRFVGLLDIKFLCCNEYNGKVIYIVDFFGEVLEFQVMAVYHNGSNQLGILVLYPDKLQEKFMLINEQDPMESLQYIFILREETNQLPVNIDVDKSSREYWDKVFQKLHMSGMRSVIYSKVYLKEKDASIFMSRFQGEEGMSAFQQISKDMQIVQVIGVKELIRKDTKMLINQMKSAELSLYMLSGDELTRVLPVAFKSKILNQNDILLYLDNENARVVIKNHLTILSQSLKLDESWGSRPMRMSTLDRHHRTLTLEEKQAVYPEVKSYSIILSGEYFNTILQDSSLLSHFQFLLYFSNSLIAYKMDQKQKATIIQIIQTQFIGNKRVLAVGDSYNDNYMFCQSNIGVQYCHYPIQIQQYQRGSTKLKLNRKVTSNKSLDNPLNRKFLLNEMWVVPTSDICLKDYLDLSGLMFFESRIFAEVYDDLLVFSFYRSLLIIYILFFLYATYCSQNQTIFTGAWLTVYQSILLFIQQIVSLKSKLDRQYDKDSITYIEQFKHNIKIFKKKKILSFILKINGNAMLDAALFYQSLQIVDEIQFDTLKQMVLILLILSDIVKLVVSTAYSKYTWITFIATYLICWLMTSILSAYFQNMESFLELFTVSSTWLAFIYYGFTQFCLSNVIEYIQPLFCSSLIDKAQFQEVQIYLQKAQKNGAKRYHNLIKRFAQLAGKVFKKNKDEMDISIQDIICELKVNQDRINKFTLRFLNKDTEMKFKRLSKLIWIQFERIKLGLSLIFLEVFALMIYSLTYRYEIQSQTYFIIYILSISSQVIMQIIICSGIYLKHFFQINLIIACIRLLTKMISDFQQEGNYDILLSQCYILIIIFSRLHIPLLNFIIATLSVVGFLRKFSFGTDYYKIINGDLIVLVTLILFISLQYKLHMMEKQDFMLAATLNQETTSMTNVLSILLPKFIRDRINAKGVFEIQENQGEVSILFCDICGFDDLIAVEKENIVNLLDSLFRGFDGLCVSNGMQKIETVGKTFMAAGGLKAVDQGTKFINQSAVKRAVQLSLEMMEYAKKFKFGQSGNVKIKIGVHYGRVIAGVIGHHKPQFSLIGDTVNTTSRVCSTGQDGEITLSNEAYMELNMPDLQFNQLKVNAKGKGELITWQIVTSIKRNTDKKVKKKKGLVPKFDASQQDMPTLTKMDPVTPKTDFRQLKVPQQIKQFDVYPKENNVKMEKEQNVKMEKEQNVENNTTSFSLLKESMQSKDIQPLRKRGQRGPTLIMKAQDGQKIAGAIQLQHSGSQNNIQNQSNRNLPPIVVYQAEESVHSNNLKDESFFEKIQTNLLHDLSQKLRRDLYIEILDEAPDYEIEIEKISFDEDEQFKSEDLQLERTKFYLDFKDSQKELAQEFMDQKEGINIVFMLSLHFIQFISKTITLLYLQHLQNWLLVFVIRFIVSILLLILAILQHKKLKHTFYKYQYFLITYFGILISILVEFLLMPEKSVELQAAEGILLICFFCSLSIIKIKYKVYFNLCLFISQLLIVLIHYKDGAIAYYTIFQSCMTFIVQYHLFFQDLGTFNNKRSLELKKLQTQNLVKYLLPTHILKQFLSNSNQRMVLVDQFEDATLLFADIAGFTEYSSRVEPEQVVNMLRNLFTEFDKICLTQNAYKLYTIGDCYVAFGIVDVTQRNPAQEAKNVVELGFKMIDIIRQVRSIIGFDGLDMRIGIHTGKVIGGILGTEIVRYDVYGADVMISNKMESNGERGKVQVSEETKQLLEQSYPDQFLFTFNKEVEFKSINRKTKGYFIDPIKNDSNQDFDDMNHFQFVKDLEQYENSAQK</sequence>
<keyword evidence="15" id="KW-0456">Lyase</keyword>
<evidence type="ECO:0000256" key="5">
    <source>
        <dbReference type="ARBA" id="ARBA00012201"/>
    </source>
</evidence>
<dbReference type="Gene3D" id="2.70.150.10">
    <property type="entry name" value="Calcium-transporting ATPase, cytoplasmic transduction domain A"/>
    <property type="match status" value="1"/>
</dbReference>
<evidence type="ECO:0000256" key="1">
    <source>
        <dbReference type="ARBA" id="ARBA00001436"/>
    </source>
</evidence>
<feature type="domain" description="Guanylate cyclase" evidence="21">
    <location>
        <begin position="1629"/>
        <end position="1762"/>
    </location>
</feature>
<dbReference type="PROSITE" id="PS50125">
    <property type="entry name" value="GUANYLATE_CYCLASE_2"/>
    <property type="match status" value="2"/>
</dbReference>
<dbReference type="InterPro" id="IPR029787">
    <property type="entry name" value="Nucleotide_cyclase"/>
</dbReference>
<feature type="transmembrane region" description="Helical" evidence="20">
    <location>
        <begin position="1456"/>
        <end position="1479"/>
    </location>
</feature>
<feature type="transmembrane region" description="Helical" evidence="20">
    <location>
        <begin position="1238"/>
        <end position="1257"/>
    </location>
</feature>
<evidence type="ECO:0000256" key="20">
    <source>
        <dbReference type="SAM" id="Phobius"/>
    </source>
</evidence>
<feature type="transmembrane region" description="Helical" evidence="20">
    <location>
        <begin position="1124"/>
        <end position="1146"/>
    </location>
</feature>
<evidence type="ECO:0000256" key="11">
    <source>
        <dbReference type="ARBA" id="ARBA00022840"/>
    </source>
</evidence>
<evidence type="ECO:0000256" key="9">
    <source>
        <dbReference type="ARBA" id="ARBA00022723"/>
    </source>
</evidence>
<dbReference type="EC" id="4.6.1.2" evidence="6"/>
<dbReference type="RefSeq" id="XP_001424934.1">
    <property type="nucleotide sequence ID" value="XM_001424897.1"/>
</dbReference>
<evidence type="ECO:0000256" key="12">
    <source>
        <dbReference type="ARBA" id="ARBA00022842"/>
    </source>
</evidence>
<feature type="transmembrane region" description="Helical" evidence="20">
    <location>
        <begin position="315"/>
        <end position="335"/>
    </location>
</feature>
<evidence type="ECO:0000256" key="8">
    <source>
        <dbReference type="ARBA" id="ARBA00022692"/>
    </source>
</evidence>
<reference evidence="22 23" key="1">
    <citation type="journal article" date="2006" name="Nature">
        <title>Global trends of whole-genome duplications revealed by the ciliate Paramecium tetraurelia.</title>
        <authorList>
            <consortium name="Genoscope"/>
            <person name="Aury J.-M."/>
            <person name="Jaillon O."/>
            <person name="Duret L."/>
            <person name="Noel B."/>
            <person name="Jubin C."/>
            <person name="Porcel B.M."/>
            <person name="Segurens B."/>
            <person name="Daubin V."/>
            <person name="Anthouard V."/>
            <person name="Aiach N."/>
            <person name="Arnaiz O."/>
            <person name="Billaut A."/>
            <person name="Beisson J."/>
            <person name="Blanc I."/>
            <person name="Bouhouche K."/>
            <person name="Camara F."/>
            <person name="Duharcourt S."/>
            <person name="Guigo R."/>
            <person name="Gogendeau D."/>
            <person name="Katinka M."/>
            <person name="Keller A.-M."/>
            <person name="Kissmehl R."/>
            <person name="Klotz C."/>
            <person name="Koll F."/>
            <person name="Le Moue A."/>
            <person name="Lepere C."/>
            <person name="Malinsky S."/>
            <person name="Nowacki M."/>
            <person name="Nowak J.K."/>
            <person name="Plattner H."/>
            <person name="Poulain J."/>
            <person name="Ruiz F."/>
            <person name="Serrano V."/>
            <person name="Zagulski M."/>
            <person name="Dessen P."/>
            <person name="Betermier M."/>
            <person name="Weissenbach J."/>
            <person name="Scarpelli C."/>
            <person name="Schachter V."/>
            <person name="Sperling L."/>
            <person name="Meyer E."/>
            <person name="Cohen J."/>
            <person name="Wincker P."/>
        </authorList>
    </citation>
    <scope>NUCLEOTIDE SEQUENCE [LARGE SCALE GENOMIC DNA]</scope>
    <source>
        <strain evidence="22 23">Stock d4-2</strain>
    </source>
</reference>
<protein>
    <recommendedName>
        <fullName evidence="19">Guanylyl cyclase</fullName>
        <ecNumber evidence="5">4.6.1.1</ecNumber>
        <ecNumber evidence="6">4.6.1.2</ecNumber>
    </recommendedName>
</protein>
<dbReference type="SUPFAM" id="SSF56784">
    <property type="entry name" value="HAD-like"/>
    <property type="match status" value="1"/>
</dbReference>
<dbReference type="GO" id="GO:0035556">
    <property type="term" value="P:intracellular signal transduction"/>
    <property type="evidence" value="ECO:0007669"/>
    <property type="project" value="InterPro"/>
</dbReference>
<evidence type="ECO:0000256" key="6">
    <source>
        <dbReference type="ARBA" id="ARBA00012202"/>
    </source>
</evidence>
<comment type="cofactor">
    <cofactor evidence="3">
        <name>Mg(2+)</name>
        <dbReference type="ChEBI" id="CHEBI:18420"/>
    </cofactor>
</comment>
<evidence type="ECO:0000256" key="15">
    <source>
        <dbReference type="ARBA" id="ARBA00023239"/>
    </source>
</evidence>
<feature type="transmembrane region" description="Helical" evidence="20">
    <location>
        <begin position="2140"/>
        <end position="2159"/>
    </location>
</feature>
<dbReference type="KEGG" id="ptm:GSPATT00028571001"/>
<dbReference type="OMA" id="SKEDECM"/>
<evidence type="ECO:0000259" key="21">
    <source>
        <dbReference type="PROSITE" id="PS50125"/>
    </source>
</evidence>
<feature type="transmembrane region" description="Helical" evidence="20">
    <location>
        <begin position="1516"/>
        <end position="1543"/>
    </location>
</feature>
<keyword evidence="12" id="KW-0460">Magnesium</keyword>